<sequence>MPRGWLALTDDDKLPTRLVLWEPTSSVEIELPPLRSVLQVFLSGDPLSSPAPEHHWMALPARGTHRLSEDVLLASRDDSCSLVKPDSTYGIDSVAFHDGKVFFIYRLRLLVVYDLNIVGTTPLPAAAAS</sequence>
<dbReference type="EMBL" id="SPHZ02000002">
    <property type="protein sequence ID" value="KAF0930460.1"/>
    <property type="molecule type" value="Genomic_DNA"/>
</dbReference>
<accession>A0A6G1F0M9</accession>
<dbReference type="Pfam" id="PF03478">
    <property type="entry name" value="Beta-prop_KIB1-4"/>
    <property type="match status" value="1"/>
</dbReference>
<evidence type="ECO:0000313" key="3">
    <source>
        <dbReference type="Proteomes" id="UP000479710"/>
    </source>
</evidence>
<dbReference type="PANTHER" id="PTHR36901">
    <property type="entry name" value="F-BOX DOMAIN CONTAINING PROTEIN, EXPRESSED-RELATED"/>
    <property type="match status" value="1"/>
</dbReference>
<organism evidence="2 3">
    <name type="scientific">Oryza meyeriana var. granulata</name>
    <dbReference type="NCBI Taxonomy" id="110450"/>
    <lineage>
        <taxon>Eukaryota</taxon>
        <taxon>Viridiplantae</taxon>
        <taxon>Streptophyta</taxon>
        <taxon>Embryophyta</taxon>
        <taxon>Tracheophyta</taxon>
        <taxon>Spermatophyta</taxon>
        <taxon>Magnoliopsida</taxon>
        <taxon>Liliopsida</taxon>
        <taxon>Poales</taxon>
        <taxon>Poaceae</taxon>
        <taxon>BOP clade</taxon>
        <taxon>Oryzoideae</taxon>
        <taxon>Oryzeae</taxon>
        <taxon>Oryzinae</taxon>
        <taxon>Oryza</taxon>
        <taxon>Oryza meyeriana</taxon>
    </lineage>
</organism>
<reference evidence="2 3" key="1">
    <citation type="submission" date="2019-11" db="EMBL/GenBank/DDBJ databases">
        <title>Whole genome sequence of Oryza granulata.</title>
        <authorList>
            <person name="Li W."/>
        </authorList>
    </citation>
    <scope>NUCLEOTIDE SEQUENCE [LARGE SCALE GENOMIC DNA]</scope>
    <source>
        <strain evidence="3">cv. Menghai</strain>
        <tissue evidence="2">Leaf</tissue>
    </source>
</reference>
<dbReference type="PANTHER" id="PTHR36901:SF1">
    <property type="entry name" value="F-BOX DOMAIN CONTAINING PROTEIN, EXPRESSED"/>
    <property type="match status" value="1"/>
</dbReference>
<evidence type="ECO:0000259" key="1">
    <source>
        <dbReference type="Pfam" id="PF03478"/>
    </source>
</evidence>
<name>A0A6G1F0M9_9ORYZ</name>
<dbReference type="OrthoDB" id="585457at2759"/>
<dbReference type="Proteomes" id="UP000479710">
    <property type="component" value="Unassembled WGS sequence"/>
</dbReference>
<keyword evidence="3" id="KW-1185">Reference proteome</keyword>
<protein>
    <recommendedName>
        <fullName evidence="1">KIB1-4 beta-propeller domain-containing protein</fullName>
    </recommendedName>
</protein>
<feature type="domain" description="KIB1-4 beta-propeller" evidence="1">
    <location>
        <begin position="3"/>
        <end position="116"/>
    </location>
</feature>
<dbReference type="AlphaFoldDB" id="A0A6G1F0M9"/>
<dbReference type="InterPro" id="IPR005174">
    <property type="entry name" value="KIB1-4_b-propeller"/>
</dbReference>
<evidence type="ECO:0000313" key="2">
    <source>
        <dbReference type="EMBL" id="KAF0930460.1"/>
    </source>
</evidence>
<proteinExistence type="predicted"/>
<comment type="caution">
    <text evidence="2">The sequence shown here is derived from an EMBL/GenBank/DDBJ whole genome shotgun (WGS) entry which is preliminary data.</text>
</comment>
<gene>
    <name evidence="2" type="ORF">E2562_032889</name>
</gene>